<gene>
    <name evidence="1" type="ORF">BN874_990013</name>
</gene>
<dbReference type="OrthoDB" id="5600793at2"/>
<dbReference type="InterPro" id="IPR021363">
    <property type="entry name" value="DUF2835"/>
</dbReference>
<evidence type="ECO:0000313" key="2">
    <source>
        <dbReference type="Proteomes" id="UP000019184"/>
    </source>
</evidence>
<dbReference type="RefSeq" id="WP_051498202.1">
    <property type="nucleotide sequence ID" value="NZ_CBTK010000319.1"/>
</dbReference>
<name>A0A7U7GH29_9GAMM</name>
<evidence type="ECO:0008006" key="3">
    <source>
        <dbReference type="Google" id="ProtNLM"/>
    </source>
</evidence>
<comment type="caution">
    <text evidence="1">The sequence shown here is derived from an EMBL/GenBank/DDBJ whole genome shotgun (WGS) entry which is preliminary data.</text>
</comment>
<reference evidence="1 2" key="1">
    <citation type="journal article" date="2014" name="ISME J.">
        <title>Candidatus Competibacter-lineage genomes retrieved from metagenomes reveal functional metabolic diversity.</title>
        <authorList>
            <person name="McIlroy S.J."/>
            <person name="Albertsen M."/>
            <person name="Andresen E.K."/>
            <person name="Saunders A.M."/>
            <person name="Kristiansen R."/>
            <person name="Stokholm-Bjerregaard M."/>
            <person name="Nielsen K.L."/>
            <person name="Nielsen P.H."/>
        </authorList>
    </citation>
    <scope>NUCLEOTIDE SEQUENCE [LARGE SCALE GENOMIC DNA]</scope>
    <source>
        <strain evidence="1 2">Run_B_J11</strain>
    </source>
</reference>
<accession>A0A7U7GH29</accession>
<keyword evidence="2" id="KW-1185">Reference proteome</keyword>
<dbReference type="Pfam" id="PF11197">
    <property type="entry name" value="DUF2835"/>
    <property type="match status" value="1"/>
</dbReference>
<protein>
    <recommendedName>
        <fullName evidence="3">Topoisomerase II</fullName>
    </recommendedName>
</protein>
<sequence>MMETVRFRLNLSAEKMLAYYQGAAQQVVARASDGRRVQFPAQWLRRFVTAEGVTGLFEMRFGADRKLIDLQRIAD</sequence>
<organism evidence="1 2">
    <name type="scientific">Candidatus Contendobacter odensis Run_B_J11</name>
    <dbReference type="NCBI Taxonomy" id="1400861"/>
    <lineage>
        <taxon>Bacteria</taxon>
        <taxon>Pseudomonadati</taxon>
        <taxon>Pseudomonadota</taxon>
        <taxon>Gammaproteobacteria</taxon>
        <taxon>Candidatus Competibacteraceae</taxon>
        <taxon>Candidatus Contendibacter</taxon>
    </lineage>
</organism>
<evidence type="ECO:0000313" key="1">
    <source>
        <dbReference type="EMBL" id="CDH47801.1"/>
    </source>
</evidence>
<dbReference type="EMBL" id="CBTK010000319">
    <property type="protein sequence ID" value="CDH47801.1"/>
    <property type="molecule type" value="Genomic_DNA"/>
</dbReference>
<dbReference type="Proteomes" id="UP000019184">
    <property type="component" value="Unassembled WGS sequence"/>
</dbReference>
<dbReference type="AlphaFoldDB" id="A0A7U7GH29"/>
<proteinExistence type="predicted"/>